<evidence type="ECO:0000313" key="3">
    <source>
        <dbReference type="Proteomes" id="UP000612808"/>
    </source>
</evidence>
<evidence type="ECO:0000313" key="2">
    <source>
        <dbReference type="EMBL" id="GID16221.1"/>
    </source>
</evidence>
<reference evidence="2" key="1">
    <citation type="submission" date="2021-01" db="EMBL/GenBank/DDBJ databases">
        <title>Whole genome shotgun sequence of Actinocatenispora rupis NBRC 107355.</title>
        <authorList>
            <person name="Komaki H."/>
            <person name="Tamura T."/>
        </authorList>
    </citation>
    <scope>NUCLEOTIDE SEQUENCE</scope>
    <source>
        <strain evidence="2">NBRC 107355</strain>
    </source>
</reference>
<protein>
    <submittedName>
        <fullName evidence="2">Uncharacterized protein</fullName>
    </submittedName>
</protein>
<accession>A0A8J3NEM0</accession>
<comment type="caution">
    <text evidence="2">The sequence shown here is derived from an EMBL/GenBank/DDBJ whole genome shotgun (WGS) entry which is preliminary data.</text>
</comment>
<organism evidence="2 3">
    <name type="scientific">Actinocatenispora rupis</name>
    <dbReference type="NCBI Taxonomy" id="519421"/>
    <lineage>
        <taxon>Bacteria</taxon>
        <taxon>Bacillati</taxon>
        <taxon>Actinomycetota</taxon>
        <taxon>Actinomycetes</taxon>
        <taxon>Micromonosporales</taxon>
        <taxon>Micromonosporaceae</taxon>
        <taxon>Actinocatenispora</taxon>
    </lineage>
</organism>
<gene>
    <name evidence="2" type="ORF">Aru02nite_71100</name>
</gene>
<evidence type="ECO:0000256" key="1">
    <source>
        <dbReference type="SAM" id="MobiDB-lite"/>
    </source>
</evidence>
<feature type="region of interest" description="Disordered" evidence="1">
    <location>
        <begin position="94"/>
        <end position="116"/>
    </location>
</feature>
<proteinExistence type="predicted"/>
<sequence>MRLKADPKVVGVRTEDSAHTIGRNRTVLATSVLQGTAQLAGYPFCYLAVYANGRPRMGVLLAAAEELRRWGWELVNVVGAGEIGLHAVLYRAPAPGAERPHPPGTGAAVPPPVDTV</sequence>
<name>A0A8J3NEM0_9ACTN</name>
<dbReference type="Proteomes" id="UP000612808">
    <property type="component" value="Unassembled WGS sequence"/>
</dbReference>
<dbReference type="AlphaFoldDB" id="A0A8J3NEM0"/>
<dbReference type="EMBL" id="BOMB01000054">
    <property type="protein sequence ID" value="GID16221.1"/>
    <property type="molecule type" value="Genomic_DNA"/>
</dbReference>
<keyword evidence="3" id="KW-1185">Reference proteome</keyword>